<gene>
    <name evidence="1" type="primary">leuS_1</name>
    <name evidence="1" type="ORF">BWY04_00832</name>
</gene>
<dbReference type="EMBL" id="MWDB01000017">
    <property type="protein sequence ID" value="OQB41414.1"/>
    <property type="molecule type" value="Genomic_DNA"/>
</dbReference>
<dbReference type="AlphaFoldDB" id="A0A1V5ZND4"/>
<comment type="caution">
    <text evidence="1">The sequence shown here is derived from an EMBL/GenBank/DDBJ whole genome shotgun (WGS) entry which is preliminary data.</text>
</comment>
<dbReference type="EC" id="6.1.1.4" evidence="1"/>
<organism evidence="1">
    <name type="scientific">candidate division CPR1 bacterium ADurb.Bin160</name>
    <dbReference type="NCBI Taxonomy" id="1852826"/>
    <lineage>
        <taxon>Bacteria</taxon>
        <taxon>candidate division CPR1</taxon>
    </lineage>
</organism>
<name>A0A1V5ZND4_9BACT</name>
<evidence type="ECO:0000313" key="1">
    <source>
        <dbReference type="EMBL" id="OQB41414.1"/>
    </source>
</evidence>
<dbReference type="InterPro" id="IPR014729">
    <property type="entry name" value="Rossmann-like_a/b/a_fold"/>
</dbReference>
<dbReference type="Proteomes" id="UP000485621">
    <property type="component" value="Unassembled WGS sequence"/>
</dbReference>
<proteinExistence type="predicted"/>
<protein>
    <submittedName>
        <fullName evidence="1">Leucine--tRNA ligase</fullName>
        <ecNumber evidence="1">6.1.1.4</ecNumber>
    </submittedName>
</protein>
<keyword evidence="1" id="KW-0436">Ligase</keyword>
<reference evidence="1" key="1">
    <citation type="submission" date="2017-02" db="EMBL/GenBank/DDBJ databases">
        <title>Delving into the versatile metabolic prowess of the omnipresent phylum Bacteroidetes.</title>
        <authorList>
            <person name="Nobu M.K."/>
            <person name="Mei R."/>
            <person name="Narihiro T."/>
            <person name="Kuroda K."/>
            <person name="Liu W.-T."/>
        </authorList>
    </citation>
    <scope>NUCLEOTIDE SEQUENCE</scope>
    <source>
        <strain evidence="1">ADurb.Bin160</strain>
    </source>
</reference>
<dbReference type="Gene3D" id="3.40.50.620">
    <property type="entry name" value="HUPs"/>
    <property type="match status" value="1"/>
</dbReference>
<sequence>MPGWAGSSRYWIRYMDPHNDKELVSSEKEKFWHPVDIYV</sequence>
<accession>A0A1V5ZND4</accession>
<dbReference type="GO" id="GO:0004823">
    <property type="term" value="F:leucine-tRNA ligase activity"/>
    <property type="evidence" value="ECO:0007669"/>
    <property type="project" value="UniProtKB-EC"/>
</dbReference>